<organism evidence="3 4">
    <name type="scientific">Xanthoceras sorbifolium</name>
    <dbReference type="NCBI Taxonomy" id="99658"/>
    <lineage>
        <taxon>Eukaryota</taxon>
        <taxon>Viridiplantae</taxon>
        <taxon>Streptophyta</taxon>
        <taxon>Embryophyta</taxon>
        <taxon>Tracheophyta</taxon>
        <taxon>Spermatophyta</taxon>
        <taxon>Magnoliopsida</taxon>
        <taxon>eudicotyledons</taxon>
        <taxon>Gunneridae</taxon>
        <taxon>Pentapetalae</taxon>
        <taxon>rosids</taxon>
        <taxon>malvids</taxon>
        <taxon>Sapindales</taxon>
        <taxon>Sapindaceae</taxon>
        <taxon>Xanthoceroideae</taxon>
        <taxon>Xanthoceras</taxon>
    </lineage>
</organism>
<feature type="chain" id="PRO_5045081189" description="Fasciclin-like arabinogalactan protein 19" evidence="2">
    <location>
        <begin position="28"/>
        <end position="348"/>
    </location>
</feature>
<name>A0ABQ8IG75_9ROSI</name>
<sequence>MAAHTSFKILSLLTVLTLLSLASTITAISTEDVDAVLLLLRAQGHVLFANAISTSDLLFDILSLPSLTLLAPSDPTLFALDMTNTPHFYISTLRLHALPLRLSWYQLRLLSNGSFLQTLLPSRQLRVLRSQELNTFVVDGGGGDGSAVEVVFPGLYYSRDVAVHGLGGILTFRSKVGGSVLSPPPVPKFNSTSSGNNRNRTVYYPPVPRTNSSSSSNNRSNTVFFRPVPRIPEILPINQTIRPPPVNRTMVFPVSKSPTTPSNHTNRTEFSPVNRTAVVSPSPGPAVVENHSPSPVESPESGNVLRGSSSGLALSSENSPSPAPMRPDGSKPRKMGEVLASGEICAVG</sequence>
<proteinExistence type="predicted"/>
<dbReference type="InterPro" id="IPR052806">
    <property type="entry name" value="Fasciclin-like_AGP"/>
</dbReference>
<keyword evidence="2" id="KW-0732">Signal</keyword>
<protein>
    <recommendedName>
        <fullName evidence="5">Fasciclin-like arabinogalactan protein 19</fullName>
    </recommendedName>
</protein>
<feature type="compositionally biased region" description="Polar residues" evidence="1">
    <location>
        <begin position="256"/>
        <end position="274"/>
    </location>
</feature>
<feature type="compositionally biased region" description="Low complexity" evidence="1">
    <location>
        <begin position="277"/>
        <end position="288"/>
    </location>
</feature>
<feature type="region of interest" description="Disordered" evidence="1">
    <location>
        <begin position="252"/>
        <end position="348"/>
    </location>
</feature>
<accession>A0ABQ8IG75</accession>
<dbReference type="InterPro" id="IPR036378">
    <property type="entry name" value="FAS1_dom_sf"/>
</dbReference>
<gene>
    <name evidence="3" type="ORF">JRO89_XS02G0185700</name>
</gene>
<keyword evidence="4" id="KW-1185">Reference proteome</keyword>
<dbReference type="Proteomes" id="UP000827721">
    <property type="component" value="Unassembled WGS sequence"/>
</dbReference>
<evidence type="ECO:0008006" key="5">
    <source>
        <dbReference type="Google" id="ProtNLM"/>
    </source>
</evidence>
<evidence type="ECO:0000256" key="1">
    <source>
        <dbReference type="SAM" id="MobiDB-lite"/>
    </source>
</evidence>
<feature type="signal peptide" evidence="2">
    <location>
        <begin position="1"/>
        <end position="27"/>
    </location>
</feature>
<dbReference type="EMBL" id="JAFEMO010000002">
    <property type="protein sequence ID" value="KAH7575662.1"/>
    <property type="molecule type" value="Genomic_DNA"/>
</dbReference>
<dbReference type="SUPFAM" id="SSF82153">
    <property type="entry name" value="FAS1 domain"/>
    <property type="match status" value="1"/>
</dbReference>
<evidence type="ECO:0000313" key="4">
    <source>
        <dbReference type="Proteomes" id="UP000827721"/>
    </source>
</evidence>
<dbReference type="PANTHER" id="PTHR33985:SF15">
    <property type="entry name" value="FASCICLIN-LIKE ARABINOGALACTAN PROTEIN 19"/>
    <property type="match status" value="1"/>
</dbReference>
<feature type="compositionally biased region" description="Low complexity" evidence="1">
    <location>
        <begin position="307"/>
        <end position="320"/>
    </location>
</feature>
<evidence type="ECO:0000313" key="3">
    <source>
        <dbReference type="EMBL" id="KAH7575662.1"/>
    </source>
</evidence>
<reference evidence="3 4" key="1">
    <citation type="submission" date="2021-02" db="EMBL/GenBank/DDBJ databases">
        <title>Plant Genome Project.</title>
        <authorList>
            <person name="Zhang R.-G."/>
        </authorList>
    </citation>
    <scope>NUCLEOTIDE SEQUENCE [LARGE SCALE GENOMIC DNA]</scope>
    <source>
        <tissue evidence="3">Leaves</tissue>
    </source>
</reference>
<evidence type="ECO:0000256" key="2">
    <source>
        <dbReference type="SAM" id="SignalP"/>
    </source>
</evidence>
<dbReference type="PANTHER" id="PTHR33985">
    <property type="entry name" value="OS02G0491300 PROTEIN-RELATED"/>
    <property type="match status" value="1"/>
</dbReference>
<comment type="caution">
    <text evidence="3">The sequence shown here is derived from an EMBL/GenBank/DDBJ whole genome shotgun (WGS) entry which is preliminary data.</text>
</comment>